<dbReference type="InterPro" id="IPR006091">
    <property type="entry name" value="Acyl-CoA_Oxase/DH_mid-dom"/>
</dbReference>
<dbReference type="InterPro" id="IPR052166">
    <property type="entry name" value="Diverse_Acyl-CoA_DH"/>
</dbReference>
<comment type="similarity">
    <text evidence="2">Belongs to the acyl-CoA dehydrogenase family.</text>
</comment>
<dbReference type="FunFam" id="2.40.110.10:FF:000031">
    <property type="entry name" value="Acyl-CoA dehydrogenase, putative"/>
    <property type="match status" value="1"/>
</dbReference>
<comment type="cofactor">
    <cofactor evidence="1">
        <name>FAD</name>
        <dbReference type="ChEBI" id="CHEBI:57692"/>
    </cofactor>
</comment>
<evidence type="ECO:0000259" key="7">
    <source>
        <dbReference type="Pfam" id="PF02770"/>
    </source>
</evidence>
<dbReference type="InterPro" id="IPR009100">
    <property type="entry name" value="AcylCoA_DH/oxidase_NM_dom_sf"/>
</dbReference>
<evidence type="ECO:0000256" key="5">
    <source>
        <dbReference type="ARBA" id="ARBA00023002"/>
    </source>
</evidence>
<dbReference type="Gene3D" id="1.20.140.10">
    <property type="entry name" value="Butyryl-CoA Dehydrogenase, subunit A, domain 3"/>
    <property type="match status" value="1"/>
</dbReference>
<dbReference type="AlphaFoldDB" id="A0A3B0TT88"/>
<dbReference type="PANTHER" id="PTHR42803">
    <property type="entry name" value="ACYL-COA DEHYDROGENASE"/>
    <property type="match status" value="1"/>
</dbReference>
<dbReference type="GO" id="GO:0050660">
    <property type="term" value="F:flavin adenine dinucleotide binding"/>
    <property type="evidence" value="ECO:0007669"/>
    <property type="project" value="InterPro"/>
</dbReference>
<dbReference type="PANTHER" id="PTHR42803:SF1">
    <property type="entry name" value="BROAD-SPECIFICITY LINEAR ACYL-COA DEHYDROGENASE FADE5"/>
    <property type="match status" value="1"/>
</dbReference>
<evidence type="ECO:0000256" key="2">
    <source>
        <dbReference type="ARBA" id="ARBA00009347"/>
    </source>
</evidence>
<dbReference type="InterPro" id="IPR025878">
    <property type="entry name" value="Acyl-CoA_dh-like_C_dom"/>
</dbReference>
<proteinExistence type="inferred from homology"/>
<feature type="domain" description="Acyl-CoA dehydrogenase/oxidase N-terminal" evidence="8">
    <location>
        <begin position="64"/>
        <end position="156"/>
    </location>
</feature>
<keyword evidence="5" id="KW-0560">Oxidoreductase</keyword>
<evidence type="ECO:0000256" key="4">
    <source>
        <dbReference type="ARBA" id="ARBA00022827"/>
    </source>
</evidence>
<protein>
    <submittedName>
        <fullName evidence="10">3-methylmercaptopropionyl-CoA dehydrogenase (DmdC)</fullName>
    </submittedName>
</protein>
<dbReference type="SUPFAM" id="SSF47203">
    <property type="entry name" value="Acyl-CoA dehydrogenase C-terminal domain-like"/>
    <property type="match status" value="1"/>
</dbReference>
<evidence type="ECO:0000313" key="10">
    <source>
        <dbReference type="EMBL" id="VAW11824.1"/>
    </source>
</evidence>
<reference evidence="10" key="1">
    <citation type="submission" date="2018-06" db="EMBL/GenBank/DDBJ databases">
        <authorList>
            <person name="Zhirakovskaya E."/>
        </authorList>
    </citation>
    <scope>NUCLEOTIDE SEQUENCE</scope>
</reference>
<dbReference type="GO" id="GO:0016627">
    <property type="term" value="F:oxidoreductase activity, acting on the CH-CH group of donors"/>
    <property type="evidence" value="ECO:0007669"/>
    <property type="project" value="InterPro"/>
</dbReference>
<dbReference type="Pfam" id="PF12806">
    <property type="entry name" value="Acyl-CoA_dh_C"/>
    <property type="match status" value="1"/>
</dbReference>
<evidence type="ECO:0000256" key="1">
    <source>
        <dbReference type="ARBA" id="ARBA00001974"/>
    </source>
</evidence>
<evidence type="ECO:0000259" key="6">
    <source>
        <dbReference type="Pfam" id="PF00441"/>
    </source>
</evidence>
<dbReference type="Pfam" id="PF02771">
    <property type="entry name" value="Acyl-CoA_dh_N"/>
    <property type="match status" value="1"/>
</dbReference>
<dbReference type="Pfam" id="PF00441">
    <property type="entry name" value="Acyl-CoA_dh_1"/>
    <property type="match status" value="1"/>
</dbReference>
<feature type="domain" description="Acyl-CoA oxidase/dehydrogenase middle" evidence="7">
    <location>
        <begin position="161"/>
        <end position="268"/>
    </location>
</feature>
<dbReference type="InterPro" id="IPR036250">
    <property type="entry name" value="AcylCo_DH-like_C"/>
</dbReference>
<keyword evidence="4" id="KW-0274">FAD</keyword>
<evidence type="ECO:0000259" key="8">
    <source>
        <dbReference type="Pfam" id="PF02771"/>
    </source>
</evidence>
<dbReference type="Gene3D" id="2.40.110.10">
    <property type="entry name" value="Butyryl-CoA Dehydrogenase, subunit A, domain 2"/>
    <property type="match status" value="1"/>
</dbReference>
<dbReference type="EMBL" id="UOEM01000035">
    <property type="protein sequence ID" value="VAW11824.1"/>
    <property type="molecule type" value="Genomic_DNA"/>
</dbReference>
<evidence type="ECO:0000256" key="3">
    <source>
        <dbReference type="ARBA" id="ARBA00022630"/>
    </source>
</evidence>
<sequence>MSFNAPLLDIMFAMKHASGFELLREIPRFADFDDDTAIAVLTEAGRLMTEKIAPLNTVGDQNPARLENDHVVLPPGWKDAYEAYVQGGWLGLPFTHEIGGMGLPMVVNAAVADMMNGANLAFGVGPLLTQGAVEALSVHASEELKVAYLPKMVTGEWAATMNLTEPQAGTDLGLLKTRAEPADDDSYRITGTKIFITYGDHDLTENIIHLVLARLPDAPVGTRGISLFLVPKFLLKPDGTPGRRNDVRCIGLERKLGIHASPTCVMAFGENDGATGFLVGEPHGGLTAMFTMMNNARLLVGIQGVGIAERAGQQALAYAKERRQGRRPGGKQTAAIVEHPDVRRNLAAIRALTAAARAICYATAVALDLAHLGGDEDTRARFGARADLLTPIAKAFSTDAGVEAASIGIQVHGGMGYIEETGAAQTLRDARIGPIYEGTNGVQAIDLVTRKLGGDGGEAARTLIAELRGTATEVMALNAPGFGRMGACLGEAVDELEAATDWLVGALGSDRDKALAGATPYLRLFGLTAGAGFLAQGALAQLKQDDAEPGNRLVLVRFMAENLLPETGSLARAITGGADGLLGYDFS</sequence>
<dbReference type="Pfam" id="PF02770">
    <property type="entry name" value="Acyl-CoA_dh_M"/>
    <property type="match status" value="1"/>
</dbReference>
<feature type="domain" description="Acetyl-CoA dehydrogenase-like C-terminal" evidence="9">
    <location>
        <begin position="465"/>
        <end position="582"/>
    </location>
</feature>
<gene>
    <name evidence="10" type="ORF">MNBD_ALPHA09-1597</name>
</gene>
<dbReference type="InterPro" id="IPR013786">
    <property type="entry name" value="AcylCoA_DH/ox_N"/>
</dbReference>
<feature type="domain" description="Acyl-CoA dehydrogenase/oxidase C-terminal" evidence="6">
    <location>
        <begin position="284"/>
        <end position="447"/>
    </location>
</feature>
<organism evidence="10">
    <name type="scientific">hydrothermal vent metagenome</name>
    <dbReference type="NCBI Taxonomy" id="652676"/>
    <lineage>
        <taxon>unclassified sequences</taxon>
        <taxon>metagenomes</taxon>
        <taxon>ecological metagenomes</taxon>
    </lineage>
</organism>
<keyword evidence="3" id="KW-0285">Flavoprotein</keyword>
<name>A0A3B0TT88_9ZZZZ</name>
<dbReference type="Gene3D" id="1.10.540.10">
    <property type="entry name" value="Acyl-CoA dehydrogenase/oxidase, N-terminal domain"/>
    <property type="match status" value="1"/>
</dbReference>
<accession>A0A3B0TT88</accession>
<dbReference type="InterPro" id="IPR037069">
    <property type="entry name" value="AcylCoA_DH/ox_N_sf"/>
</dbReference>
<evidence type="ECO:0000259" key="9">
    <source>
        <dbReference type="Pfam" id="PF12806"/>
    </source>
</evidence>
<dbReference type="SUPFAM" id="SSF56645">
    <property type="entry name" value="Acyl-CoA dehydrogenase NM domain-like"/>
    <property type="match status" value="1"/>
</dbReference>
<dbReference type="InterPro" id="IPR046373">
    <property type="entry name" value="Acyl-CoA_Oxase/DH_mid-dom_sf"/>
</dbReference>
<dbReference type="InterPro" id="IPR009075">
    <property type="entry name" value="AcylCo_DH/oxidase_C"/>
</dbReference>